<evidence type="ECO:0000313" key="3">
    <source>
        <dbReference type="EMBL" id="PKG24752.1"/>
    </source>
</evidence>
<dbReference type="Gene3D" id="1.10.10.2840">
    <property type="entry name" value="PucR C-terminal helix-turn-helix domain"/>
    <property type="match status" value="1"/>
</dbReference>
<gene>
    <name evidence="3" type="ORF">CWS01_05750</name>
</gene>
<dbReference type="OrthoDB" id="9792148at2"/>
<sequence>MYELTHRQAQNIVDKMMKDIPYNINIMDKAGIIIGSGNKKRIGTLHPGAVAAIKQKKIVEIKKDENFVKKGINLPIELNGFIVGVIGISGEVKETSPFGKLVKSAVILLIEQSVALEKENLEKNLKQKFFNLITESGTAYTKELMDQALTYGIQLNKPCQIVYAEFSTEIAEGTIKNFPFFKTSNHSLCMVIQEPNKVETLQKQIRNNFPDTFISISKINDKISDGFSQTKSAMRVLKGVFFNKKVISYAECEFIAGLSELQRNDAKVEHLAHLLEKNDELIKTLQVYLNCNLNINETASQLIIHRNTLNYRLNRIYKMTGKNPKNILELVELIFMLINRIK</sequence>
<evidence type="ECO:0000259" key="1">
    <source>
        <dbReference type="Pfam" id="PF05651"/>
    </source>
</evidence>
<name>A0A2N0Z5H1_9BACI</name>
<dbReference type="PANTHER" id="PTHR33744">
    <property type="entry name" value="CARBOHYDRATE DIACID REGULATOR"/>
    <property type="match status" value="1"/>
</dbReference>
<dbReference type="Pfam" id="PF13556">
    <property type="entry name" value="HTH_30"/>
    <property type="match status" value="1"/>
</dbReference>
<feature type="domain" description="Putative sugar diacid recognition" evidence="1">
    <location>
        <begin position="4"/>
        <end position="130"/>
    </location>
</feature>
<protein>
    <submittedName>
        <fullName evidence="3">Sugar diacid utilization regulator</fullName>
    </submittedName>
</protein>
<feature type="domain" description="PucR C-terminal helix-turn-helix" evidence="2">
    <location>
        <begin position="281"/>
        <end position="335"/>
    </location>
</feature>
<evidence type="ECO:0000259" key="2">
    <source>
        <dbReference type="Pfam" id="PF13556"/>
    </source>
</evidence>
<dbReference type="PANTHER" id="PTHR33744:SF16">
    <property type="entry name" value="CARBOHYDRATE DIACID REGULATOR"/>
    <property type="match status" value="1"/>
</dbReference>
<organism evidence="3 4">
    <name type="scientific">Niallia nealsonii</name>
    <dbReference type="NCBI Taxonomy" id="115979"/>
    <lineage>
        <taxon>Bacteria</taxon>
        <taxon>Bacillati</taxon>
        <taxon>Bacillota</taxon>
        <taxon>Bacilli</taxon>
        <taxon>Bacillales</taxon>
        <taxon>Bacillaceae</taxon>
        <taxon>Niallia</taxon>
    </lineage>
</organism>
<dbReference type="InterPro" id="IPR025736">
    <property type="entry name" value="PucR_C-HTH_dom"/>
</dbReference>
<dbReference type="InterPro" id="IPR008599">
    <property type="entry name" value="Diacid_rec"/>
</dbReference>
<dbReference type="InterPro" id="IPR042070">
    <property type="entry name" value="PucR_C-HTH_sf"/>
</dbReference>
<reference evidence="3 4" key="1">
    <citation type="journal article" date="2003" name="Int. J. Syst. Evol. Microbiol.">
        <title>Bacillus nealsonii sp. nov., isolated from a spacecraft-assembly facility, whose spores are gamma-radiation resistant.</title>
        <authorList>
            <person name="Venkateswaran K."/>
            <person name="Kempf M."/>
            <person name="Chen F."/>
            <person name="Satomi M."/>
            <person name="Nicholson W."/>
            <person name="Kern R."/>
        </authorList>
    </citation>
    <scope>NUCLEOTIDE SEQUENCE [LARGE SCALE GENOMIC DNA]</scope>
    <source>
        <strain evidence="3 4">FO-92</strain>
    </source>
</reference>
<dbReference type="Proteomes" id="UP000233375">
    <property type="component" value="Unassembled WGS sequence"/>
</dbReference>
<proteinExistence type="predicted"/>
<dbReference type="InterPro" id="IPR051448">
    <property type="entry name" value="CdaR-like_regulators"/>
</dbReference>
<comment type="caution">
    <text evidence="3">The sequence shown here is derived from an EMBL/GenBank/DDBJ whole genome shotgun (WGS) entry which is preliminary data.</text>
</comment>
<accession>A0A2N0Z5H1</accession>
<evidence type="ECO:0000313" key="4">
    <source>
        <dbReference type="Proteomes" id="UP000233375"/>
    </source>
</evidence>
<keyword evidence="4" id="KW-1185">Reference proteome</keyword>
<dbReference type="RefSeq" id="WP_101176229.1">
    <property type="nucleotide sequence ID" value="NZ_PISE01000011.1"/>
</dbReference>
<dbReference type="AlphaFoldDB" id="A0A2N0Z5H1"/>
<dbReference type="EMBL" id="PISE01000011">
    <property type="protein sequence ID" value="PKG24752.1"/>
    <property type="molecule type" value="Genomic_DNA"/>
</dbReference>
<dbReference type="Pfam" id="PF05651">
    <property type="entry name" value="Diacid_rec"/>
    <property type="match status" value="1"/>
</dbReference>